<evidence type="ECO:0000313" key="2">
    <source>
        <dbReference type="EMBL" id="KAI8033135.1"/>
    </source>
</evidence>
<accession>A0A9P9YAL7</accession>
<reference evidence="2" key="1">
    <citation type="journal article" date="2023" name="Genome Biol. Evol.">
        <title>Long-read-based Genome Assembly of Drosophila gunungcola Reveals Fewer Chemosensory Genes in Flower-breeding Species.</title>
        <authorList>
            <person name="Negi A."/>
            <person name="Liao B.Y."/>
            <person name="Yeh S.D."/>
        </authorList>
    </citation>
    <scope>NUCLEOTIDE SEQUENCE</scope>
    <source>
        <strain evidence="2">Sukarami</strain>
    </source>
</reference>
<feature type="region of interest" description="Disordered" evidence="1">
    <location>
        <begin position="1"/>
        <end position="22"/>
    </location>
</feature>
<comment type="caution">
    <text evidence="2">The sequence shown here is derived from an EMBL/GenBank/DDBJ whole genome shotgun (WGS) entry which is preliminary data.</text>
</comment>
<protein>
    <submittedName>
        <fullName evidence="2">Uncharacterized protein</fullName>
    </submittedName>
</protein>
<feature type="compositionally biased region" description="Pro residues" evidence="1">
    <location>
        <begin position="12"/>
        <end position="22"/>
    </location>
</feature>
<evidence type="ECO:0000256" key="1">
    <source>
        <dbReference type="SAM" id="MobiDB-lite"/>
    </source>
</evidence>
<organism evidence="2 3">
    <name type="scientific">Drosophila gunungcola</name>
    <name type="common">fruit fly</name>
    <dbReference type="NCBI Taxonomy" id="103775"/>
    <lineage>
        <taxon>Eukaryota</taxon>
        <taxon>Metazoa</taxon>
        <taxon>Ecdysozoa</taxon>
        <taxon>Arthropoda</taxon>
        <taxon>Hexapoda</taxon>
        <taxon>Insecta</taxon>
        <taxon>Pterygota</taxon>
        <taxon>Neoptera</taxon>
        <taxon>Endopterygota</taxon>
        <taxon>Diptera</taxon>
        <taxon>Brachycera</taxon>
        <taxon>Muscomorpha</taxon>
        <taxon>Ephydroidea</taxon>
        <taxon>Drosophilidae</taxon>
        <taxon>Drosophila</taxon>
        <taxon>Sophophora</taxon>
    </lineage>
</organism>
<sequence length="71" mass="7705">MTHLTTESSIPNPSPSPIPSPSPNFSPNPCLLLLYKCPKGMVVAGWRMAHNEAPQRSQEEVQERIAGGAFC</sequence>
<dbReference type="AlphaFoldDB" id="A0A9P9YAL7"/>
<proteinExistence type="predicted"/>
<evidence type="ECO:0000313" key="3">
    <source>
        <dbReference type="Proteomes" id="UP001059596"/>
    </source>
</evidence>
<name>A0A9P9YAL7_9MUSC</name>
<keyword evidence="3" id="KW-1185">Reference proteome</keyword>
<dbReference type="EMBL" id="JAMKOV010000184">
    <property type="protein sequence ID" value="KAI8033135.1"/>
    <property type="molecule type" value="Genomic_DNA"/>
</dbReference>
<dbReference type="Proteomes" id="UP001059596">
    <property type="component" value="Unassembled WGS sequence"/>
</dbReference>
<gene>
    <name evidence="2" type="ORF">M5D96_014114</name>
</gene>